<keyword evidence="1" id="KW-0540">Nuclease</keyword>
<dbReference type="Gene3D" id="2.40.50.90">
    <property type="match status" value="1"/>
</dbReference>
<keyword evidence="6" id="KW-1185">Reference proteome</keyword>
<dbReference type="Pfam" id="PF00565">
    <property type="entry name" value="SNase"/>
    <property type="match status" value="1"/>
</dbReference>
<dbReference type="KEGG" id="nfl:COO91_05662"/>
<keyword evidence="3" id="KW-0378">Hydrolase</keyword>
<evidence type="ECO:0000259" key="4">
    <source>
        <dbReference type="PROSITE" id="PS50830"/>
    </source>
</evidence>
<protein>
    <submittedName>
        <fullName evidence="5">Nuc, micrococcal nuclease</fullName>
    </submittedName>
</protein>
<reference evidence="5 6" key="1">
    <citation type="submission" date="2017-11" db="EMBL/GenBank/DDBJ databases">
        <title>Complete genome of a free-living desiccation-tolerant cyanobacterium and its photosynthetic adaptation to extreme terrestrial habitat.</title>
        <authorList>
            <person name="Shang J."/>
        </authorList>
    </citation>
    <scope>NUCLEOTIDE SEQUENCE [LARGE SCALE GENOMIC DNA]</scope>
    <source>
        <strain evidence="5 6">CCNUN1</strain>
    </source>
</reference>
<organism evidence="5 6">
    <name type="scientific">Nostoc flagelliforme CCNUN1</name>
    <dbReference type="NCBI Taxonomy" id="2038116"/>
    <lineage>
        <taxon>Bacteria</taxon>
        <taxon>Bacillati</taxon>
        <taxon>Cyanobacteriota</taxon>
        <taxon>Cyanophyceae</taxon>
        <taxon>Nostocales</taxon>
        <taxon>Nostocaceae</taxon>
        <taxon>Nostoc</taxon>
    </lineage>
</organism>
<dbReference type="PANTHER" id="PTHR12302:SF3">
    <property type="entry name" value="SERINE_THREONINE-PROTEIN KINASE 31"/>
    <property type="match status" value="1"/>
</dbReference>
<dbReference type="InterPro" id="IPR016071">
    <property type="entry name" value="Staphylococal_nuclease_OB-fold"/>
</dbReference>
<dbReference type="InterPro" id="IPR035437">
    <property type="entry name" value="SNase_OB-fold_sf"/>
</dbReference>
<feature type="domain" description="TNase-like" evidence="4">
    <location>
        <begin position="99"/>
        <end position="231"/>
    </location>
</feature>
<dbReference type="PROSITE" id="PS50830">
    <property type="entry name" value="TNASE_3"/>
    <property type="match status" value="1"/>
</dbReference>
<evidence type="ECO:0000313" key="6">
    <source>
        <dbReference type="Proteomes" id="UP000232003"/>
    </source>
</evidence>
<dbReference type="SUPFAM" id="SSF50199">
    <property type="entry name" value="Staphylococcal nuclease"/>
    <property type="match status" value="1"/>
</dbReference>
<evidence type="ECO:0000256" key="3">
    <source>
        <dbReference type="ARBA" id="ARBA00022801"/>
    </source>
</evidence>
<evidence type="ECO:0000256" key="1">
    <source>
        <dbReference type="ARBA" id="ARBA00022722"/>
    </source>
</evidence>
<evidence type="ECO:0000256" key="2">
    <source>
        <dbReference type="ARBA" id="ARBA00022759"/>
    </source>
</evidence>
<dbReference type="GO" id="GO:0004519">
    <property type="term" value="F:endonuclease activity"/>
    <property type="evidence" value="ECO:0007669"/>
    <property type="project" value="UniProtKB-KW"/>
</dbReference>
<dbReference type="SMART" id="SM00318">
    <property type="entry name" value="SNc"/>
    <property type="match status" value="1"/>
</dbReference>
<dbReference type="PANTHER" id="PTHR12302">
    <property type="entry name" value="EBNA2 BINDING PROTEIN P100"/>
    <property type="match status" value="1"/>
</dbReference>
<sequence length="247" mass="27880">MNKAGGRRQEAGGFAHQPHLSESHLNKLGIQTQATSGRSTRQKTLFLLPPLLKITDRAMVTIGKILMPMRLGDWVRKIAILACLLLLVSCQGKNQLPNNEAQVKVARVVSGQSLEVVGMAEQPNLISQVRLVGIDAPDLRQRPWGEKAKEQLENLIGGVEQSVTLEFDLETKDKIGRTLAYVWKNKVLLNEELVKQGNAMFVERSPNHKYDQRLERAQQWARLMGQGIWNPEKPMHLTPAEFRRQNL</sequence>
<dbReference type="AlphaFoldDB" id="A0A2K8SW49"/>
<evidence type="ECO:0000313" key="5">
    <source>
        <dbReference type="EMBL" id="AUB39664.1"/>
    </source>
</evidence>
<gene>
    <name evidence="5" type="ORF">COO91_05662</name>
</gene>
<dbReference type="Proteomes" id="UP000232003">
    <property type="component" value="Chromosome"/>
</dbReference>
<dbReference type="GO" id="GO:0016787">
    <property type="term" value="F:hydrolase activity"/>
    <property type="evidence" value="ECO:0007669"/>
    <property type="project" value="UniProtKB-KW"/>
</dbReference>
<keyword evidence="2" id="KW-0255">Endonuclease</keyword>
<proteinExistence type="predicted"/>
<name>A0A2K8SW49_9NOSO</name>
<accession>A0A2K8SW49</accession>
<dbReference type="EMBL" id="CP024785">
    <property type="protein sequence ID" value="AUB39664.1"/>
    <property type="molecule type" value="Genomic_DNA"/>
</dbReference>